<dbReference type="Pfam" id="PF00481">
    <property type="entry name" value="PP2C"/>
    <property type="match status" value="1"/>
</dbReference>
<feature type="domain" description="PPM-type phosphatase" evidence="1">
    <location>
        <begin position="1"/>
        <end position="242"/>
    </location>
</feature>
<dbReference type="InterPro" id="IPR036457">
    <property type="entry name" value="PPM-type-like_dom_sf"/>
</dbReference>
<organism evidence="2 3">
    <name type="scientific">Lactuca saligna</name>
    <name type="common">Willowleaf lettuce</name>
    <dbReference type="NCBI Taxonomy" id="75948"/>
    <lineage>
        <taxon>Eukaryota</taxon>
        <taxon>Viridiplantae</taxon>
        <taxon>Streptophyta</taxon>
        <taxon>Embryophyta</taxon>
        <taxon>Tracheophyta</taxon>
        <taxon>Spermatophyta</taxon>
        <taxon>Magnoliopsida</taxon>
        <taxon>eudicotyledons</taxon>
        <taxon>Gunneridae</taxon>
        <taxon>Pentapetalae</taxon>
        <taxon>asterids</taxon>
        <taxon>campanulids</taxon>
        <taxon>Asterales</taxon>
        <taxon>Asteraceae</taxon>
        <taxon>Cichorioideae</taxon>
        <taxon>Cichorieae</taxon>
        <taxon>Lactucinae</taxon>
        <taxon>Lactuca</taxon>
    </lineage>
</organism>
<reference evidence="2" key="1">
    <citation type="submission" date="2023-04" db="EMBL/GenBank/DDBJ databases">
        <authorList>
            <person name="Vijverberg K."/>
            <person name="Xiong W."/>
            <person name="Schranz E."/>
        </authorList>
    </citation>
    <scope>NUCLEOTIDE SEQUENCE</scope>
</reference>
<protein>
    <recommendedName>
        <fullName evidence="1">PPM-type phosphatase domain-containing protein</fullName>
    </recommendedName>
</protein>
<dbReference type="AlphaFoldDB" id="A0AA35UVQ7"/>
<dbReference type="SMART" id="SM00332">
    <property type="entry name" value="PP2Cc"/>
    <property type="match status" value="1"/>
</dbReference>
<dbReference type="Proteomes" id="UP001177003">
    <property type="component" value="Chromosome 0"/>
</dbReference>
<evidence type="ECO:0000259" key="1">
    <source>
        <dbReference type="PROSITE" id="PS51746"/>
    </source>
</evidence>
<dbReference type="GO" id="GO:0004722">
    <property type="term" value="F:protein serine/threonine phosphatase activity"/>
    <property type="evidence" value="ECO:0007669"/>
    <property type="project" value="InterPro"/>
</dbReference>
<dbReference type="Gene3D" id="3.60.40.10">
    <property type="entry name" value="PPM-type phosphatase domain"/>
    <property type="match status" value="1"/>
</dbReference>
<gene>
    <name evidence="2" type="ORF">LSALG_LOCUS507</name>
</gene>
<dbReference type="EMBL" id="OX465086">
    <property type="protein sequence ID" value="CAI9259625.1"/>
    <property type="molecule type" value="Genomic_DNA"/>
</dbReference>
<evidence type="ECO:0000313" key="3">
    <source>
        <dbReference type="Proteomes" id="UP001177003"/>
    </source>
</evidence>
<accession>A0AA35UVQ7</accession>
<keyword evidence="3" id="KW-1185">Reference proteome</keyword>
<dbReference type="InterPro" id="IPR015655">
    <property type="entry name" value="PP2C"/>
</dbReference>
<dbReference type="InterPro" id="IPR001932">
    <property type="entry name" value="PPM-type_phosphatase-like_dom"/>
</dbReference>
<evidence type="ECO:0000313" key="2">
    <source>
        <dbReference type="EMBL" id="CAI9259625.1"/>
    </source>
</evidence>
<sequence>MFTPQTFLDAFSQIEDEFVQLVRTTNEGDHSMFEVGTSCLVCMLWGDDLFVCNLGDSRAVIGRKVKLGRFKRKAITIPLTNEDNVNIENVRQEIQHQNPNEEDIVIPDGNGVWRIRGLSEVSGSIGDLYLKFPEFATDRLEGRPINKALLKSIPTVKRLHIEEDDMFVIMGSRGFWDHISSDKAVEIVHNNSHSGIAKILIGEALNVAANKLAEKITSTAMVGENEGSLPMYDDISVVVIFIDQRLFHRRGNTKEFVSLKAYEEIQESEYNKTYRVEWKAPNPGIIVATSPPSTGVATSFRGAASGSGGGVFPNKTKAEIPICCVASTHEGRHPGVESVCSHVLFDWITQRSLTPPSPSPDTTLFAAVSFPANKVLLGYRVSVTIARGMDICSIYNNRRFNEVANMHVQHVLDKRARGNARVMLCKVEISGIKFTIPRSAGP</sequence>
<name>A0AA35UVQ7_LACSI</name>
<proteinExistence type="predicted"/>
<dbReference type="SUPFAM" id="SSF81606">
    <property type="entry name" value="PP2C-like"/>
    <property type="match status" value="1"/>
</dbReference>
<dbReference type="CDD" id="cd00143">
    <property type="entry name" value="PP2Cc"/>
    <property type="match status" value="1"/>
</dbReference>
<dbReference type="PANTHER" id="PTHR47992">
    <property type="entry name" value="PROTEIN PHOSPHATASE"/>
    <property type="match status" value="1"/>
</dbReference>
<dbReference type="PROSITE" id="PS51746">
    <property type="entry name" value="PPM_2"/>
    <property type="match status" value="1"/>
</dbReference>